<evidence type="ECO:0000256" key="3">
    <source>
        <dbReference type="ARBA" id="ARBA00022989"/>
    </source>
</evidence>
<dbReference type="EMBL" id="MAGO01000012">
    <property type="protein sequence ID" value="OCC14410.1"/>
    <property type="molecule type" value="Genomic_DNA"/>
</dbReference>
<dbReference type="Pfam" id="PF13103">
    <property type="entry name" value="TonB_2"/>
    <property type="match status" value="1"/>
</dbReference>
<evidence type="ECO:0000256" key="2">
    <source>
        <dbReference type="ARBA" id="ARBA00022692"/>
    </source>
</evidence>
<keyword evidence="4 7" id="KW-0472">Membrane</keyword>
<feature type="coiled-coil region" evidence="5">
    <location>
        <begin position="153"/>
        <end position="180"/>
    </location>
</feature>
<feature type="transmembrane region" description="Helical" evidence="7">
    <location>
        <begin position="21"/>
        <end position="42"/>
    </location>
</feature>
<reference evidence="8 9" key="1">
    <citation type="submission" date="2016-06" db="EMBL/GenBank/DDBJ databases">
        <title>Respiratory ammonification of nitrate coupled to the oxidation of elemental sulfur in deep-sea autotrophic thermophilic bacteria.</title>
        <authorList>
            <person name="Slobodkina G.B."/>
            <person name="Mardanov A.V."/>
            <person name="Ravin N.V."/>
            <person name="Frolova A.A."/>
            <person name="Viryasiv M.B."/>
            <person name="Chernyh N.A."/>
            <person name="Bonch-Osmolovskaya E.A."/>
            <person name="Slobodkin A.I."/>
        </authorList>
    </citation>
    <scope>NUCLEOTIDE SEQUENCE [LARGE SCALE GENOMIC DNA]</scope>
    <source>
        <strain evidence="8 9">S69</strain>
    </source>
</reference>
<protein>
    <submittedName>
        <fullName evidence="8">Ferric siderophore transport system, periplasmic binding protein TonB</fullName>
    </submittedName>
</protein>
<accession>A0A1B9F3A9</accession>
<dbReference type="STRING" id="1156395.DBT_2139"/>
<dbReference type="NCBIfam" id="TIGR01352">
    <property type="entry name" value="tonB_Cterm"/>
    <property type="match status" value="1"/>
</dbReference>
<comment type="caution">
    <text evidence="8">The sequence shown here is derived from an EMBL/GenBank/DDBJ whole genome shotgun (WGS) entry which is preliminary data.</text>
</comment>
<evidence type="ECO:0000256" key="6">
    <source>
        <dbReference type="SAM" id="MobiDB-lite"/>
    </source>
</evidence>
<keyword evidence="2 7" id="KW-0812">Transmembrane</keyword>
<keyword evidence="5" id="KW-0175">Coiled coil</keyword>
<evidence type="ECO:0000256" key="5">
    <source>
        <dbReference type="SAM" id="Coils"/>
    </source>
</evidence>
<evidence type="ECO:0000313" key="9">
    <source>
        <dbReference type="Proteomes" id="UP000093080"/>
    </source>
</evidence>
<dbReference type="InterPro" id="IPR006260">
    <property type="entry name" value="TonB/TolA_C"/>
</dbReference>
<dbReference type="Proteomes" id="UP000093080">
    <property type="component" value="Unassembled WGS sequence"/>
</dbReference>
<evidence type="ECO:0000313" key="8">
    <source>
        <dbReference type="EMBL" id="OCC14410.1"/>
    </source>
</evidence>
<dbReference type="Gene3D" id="3.30.1150.10">
    <property type="match status" value="1"/>
</dbReference>
<gene>
    <name evidence="8" type="ORF">DBT_2139</name>
</gene>
<name>A0A1B9F3A9_9BACT</name>
<dbReference type="SUPFAM" id="SSF74653">
    <property type="entry name" value="TolA/TonB C-terminal domain"/>
    <property type="match status" value="1"/>
</dbReference>
<feature type="region of interest" description="Disordered" evidence="6">
    <location>
        <begin position="188"/>
        <end position="209"/>
    </location>
</feature>
<evidence type="ECO:0000256" key="1">
    <source>
        <dbReference type="ARBA" id="ARBA00004167"/>
    </source>
</evidence>
<sequence length="304" mass="34956">MASKDSYLKNKGARNEKAVALLMSFLLHLIVGTVLFFVAPLFEKKDKLPEVYTVKLFFPEEKKTPTPKAPKSPPKTTKEKTKKSLKAKQKPKPKPEPKVKPKPKPKVKPKPKRKPPQKPKPVEKKTKPLSTKSVPPSKKRTTKKIDKETVKKIDEERLLRERIERLKRRVEEKREEEYLKKRLSEIKAKKKHKETTHISSRGSSGDSGENEVLRRYFTKIWEIIRSNWVLPQGLLDKKELEAVIVLTISKDGKILLSHFEKRSGEALFDQSAQRAIEAVDSFPPIPKELGQGPLEIGVRFKPED</sequence>
<feature type="compositionally biased region" description="Basic residues" evidence="6">
    <location>
        <begin position="100"/>
        <end position="117"/>
    </location>
</feature>
<organism evidence="8 9">
    <name type="scientific">Dissulfuribacter thermophilus</name>
    <dbReference type="NCBI Taxonomy" id="1156395"/>
    <lineage>
        <taxon>Bacteria</taxon>
        <taxon>Pseudomonadati</taxon>
        <taxon>Thermodesulfobacteriota</taxon>
        <taxon>Dissulfuribacteria</taxon>
        <taxon>Dissulfuribacterales</taxon>
        <taxon>Dissulfuribacteraceae</taxon>
        <taxon>Dissulfuribacter</taxon>
    </lineage>
</organism>
<evidence type="ECO:0000256" key="4">
    <source>
        <dbReference type="ARBA" id="ARBA00023136"/>
    </source>
</evidence>
<dbReference type="AlphaFoldDB" id="A0A1B9F3A9"/>
<proteinExistence type="predicted"/>
<feature type="compositionally biased region" description="Basic residues" evidence="6">
    <location>
        <begin position="80"/>
        <end position="92"/>
    </location>
</feature>
<dbReference type="RefSeq" id="WP_067620064.1">
    <property type="nucleotide sequence ID" value="NZ_MAGO01000012.1"/>
</dbReference>
<keyword evidence="3 7" id="KW-1133">Transmembrane helix</keyword>
<keyword evidence="9" id="KW-1185">Reference proteome</keyword>
<evidence type="ECO:0000256" key="7">
    <source>
        <dbReference type="SAM" id="Phobius"/>
    </source>
</evidence>
<dbReference type="OrthoDB" id="5432798at2"/>
<dbReference type="GO" id="GO:0016020">
    <property type="term" value="C:membrane"/>
    <property type="evidence" value="ECO:0007669"/>
    <property type="project" value="UniProtKB-SubCell"/>
</dbReference>
<comment type="subcellular location">
    <subcellularLocation>
        <location evidence="1">Membrane</location>
        <topology evidence="1">Single-pass membrane protein</topology>
    </subcellularLocation>
</comment>
<feature type="compositionally biased region" description="Polar residues" evidence="6">
    <location>
        <begin position="197"/>
        <end position="207"/>
    </location>
</feature>
<feature type="region of interest" description="Disordered" evidence="6">
    <location>
        <begin position="61"/>
        <end position="146"/>
    </location>
</feature>